<protein>
    <submittedName>
        <fullName evidence="2">Metallophosphoesterase</fullName>
    </submittedName>
</protein>
<dbReference type="SUPFAM" id="SSF56300">
    <property type="entry name" value="Metallo-dependent phosphatases"/>
    <property type="match status" value="1"/>
</dbReference>
<proteinExistence type="predicted"/>
<evidence type="ECO:0000313" key="2">
    <source>
        <dbReference type="EMBL" id="WGO83724.1"/>
    </source>
</evidence>
<reference evidence="2 3" key="1">
    <citation type="submission" date="2023-04" db="EMBL/GenBank/DDBJ databases">
        <title>Genome dynamics across the evolutionary transition to endosymbiosis.</title>
        <authorList>
            <person name="Siozios S."/>
            <person name="Nadal-Jimenez P."/>
            <person name="Azagi T."/>
            <person name="Sprong H."/>
            <person name="Frost C.L."/>
            <person name="Parratt S.R."/>
            <person name="Taylor G."/>
            <person name="Brettell L."/>
            <person name="Lew K.C."/>
            <person name="Croft L."/>
            <person name="King K.C."/>
            <person name="Brockhurst M.A."/>
            <person name="Hypsa V."/>
            <person name="Novakova E."/>
            <person name="Darby A.C."/>
            <person name="Hurst G.D.D."/>
        </authorList>
    </citation>
    <scope>NUCLEOTIDE SEQUENCE [LARGE SCALE GENOMIC DNA]</scope>
    <source>
        <strain evidence="3">aApi_AU</strain>
    </source>
</reference>
<dbReference type="Pfam" id="PF00149">
    <property type="entry name" value="Metallophos"/>
    <property type="match status" value="1"/>
</dbReference>
<dbReference type="EMBL" id="CP123759">
    <property type="protein sequence ID" value="WGO83724.1"/>
    <property type="molecule type" value="Genomic_DNA"/>
</dbReference>
<evidence type="ECO:0000313" key="3">
    <source>
        <dbReference type="Proteomes" id="UP001231859"/>
    </source>
</evidence>
<dbReference type="PANTHER" id="PTHR43143">
    <property type="entry name" value="METALLOPHOSPHOESTERASE, CALCINEURIN SUPERFAMILY"/>
    <property type="match status" value="1"/>
</dbReference>
<gene>
    <name evidence="2" type="ORF">QG404_02020</name>
</gene>
<name>A0ABY8P3X9_9GAMM</name>
<dbReference type="InterPro" id="IPR004843">
    <property type="entry name" value="Calcineurin-like_PHP"/>
</dbReference>
<dbReference type="InterPro" id="IPR051918">
    <property type="entry name" value="STPP_CPPED1"/>
</dbReference>
<dbReference type="PANTHER" id="PTHR43143:SF1">
    <property type="entry name" value="SERINE_THREONINE-PROTEIN PHOSPHATASE CPPED1"/>
    <property type="match status" value="1"/>
</dbReference>
<dbReference type="Gene3D" id="3.60.21.10">
    <property type="match status" value="1"/>
</dbReference>
<feature type="domain" description="Calcineurin-like phosphoesterase" evidence="1">
    <location>
        <begin position="16"/>
        <end position="256"/>
    </location>
</feature>
<sequence>MENKIESLNSSSRYSIFVMSDPQAWRLALADNDPNNDSNRWHDKLSLVRLSITMLNIDLLVPFGIINGDLTEYGRRSQRESYRTFFSPQALTFNVYVGLGNHDYQNNVGDCTEPDNADFSYNACARGMVFDMHSRIEEYRDYPSSINFSYDSDIYWGSKAYSWDYGDIHYVQLQNYPTYHVELDHWIEKTISVTSSMDWLESDLKSAKQRGKSIVINLHDGTEHFIHNSTTEEKNRFRRFMSDYDVRAVFIGHTHQVAQENPYGGHEFFGNVKVYNSGALFKGDFLVVDVNGRDLKVHVYNGSSGKANYIKTF</sequence>
<dbReference type="Proteomes" id="UP001231859">
    <property type="component" value="Chromosome"/>
</dbReference>
<accession>A0ABY8P3X9</accession>
<keyword evidence="3" id="KW-1185">Reference proteome</keyword>
<organism evidence="2 3">
    <name type="scientific">Arsenophonus apicola</name>
    <dbReference type="NCBI Taxonomy" id="2879119"/>
    <lineage>
        <taxon>Bacteria</taxon>
        <taxon>Pseudomonadati</taxon>
        <taxon>Pseudomonadota</taxon>
        <taxon>Gammaproteobacteria</taxon>
        <taxon>Enterobacterales</taxon>
        <taxon>Morganellaceae</taxon>
        <taxon>Arsenophonus</taxon>
    </lineage>
</organism>
<dbReference type="InterPro" id="IPR029052">
    <property type="entry name" value="Metallo-depent_PP-like"/>
</dbReference>
<evidence type="ECO:0000259" key="1">
    <source>
        <dbReference type="Pfam" id="PF00149"/>
    </source>
</evidence>